<feature type="zinc finger region" description="TRAF-type" evidence="4">
    <location>
        <begin position="97"/>
        <end position="142"/>
    </location>
</feature>
<dbReference type="Gene3D" id="3.30.40.10">
    <property type="entry name" value="Zinc/RING finger domain, C3HC4 (zinc finger)"/>
    <property type="match status" value="3"/>
</dbReference>
<organism evidence="8 9">
    <name type="scientific">Penicillium salamii</name>
    <dbReference type="NCBI Taxonomy" id="1612424"/>
    <lineage>
        <taxon>Eukaryota</taxon>
        <taxon>Fungi</taxon>
        <taxon>Dikarya</taxon>
        <taxon>Ascomycota</taxon>
        <taxon>Pezizomycotina</taxon>
        <taxon>Eurotiomycetes</taxon>
        <taxon>Eurotiomycetidae</taxon>
        <taxon>Eurotiales</taxon>
        <taxon>Aspergillaceae</taxon>
        <taxon>Penicillium</taxon>
    </lineage>
</organism>
<dbReference type="SUPFAM" id="SSF49599">
    <property type="entry name" value="TRAF domain-like"/>
    <property type="match status" value="2"/>
</dbReference>
<dbReference type="InterPro" id="IPR027370">
    <property type="entry name" value="Znf-RING_euk"/>
</dbReference>
<evidence type="ECO:0000256" key="1">
    <source>
        <dbReference type="ARBA" id="ARBA00022723"/>
    </source>
</evidence>
<feature type="domain" description="TRAF-type" evidence="7">
    <location>
        <begin position="179"/>
        <end position="224"/>
    </location>
</feature>
<dbReference type="InterPro" id="IPR001841">
    <property type="entry name" value="Znf_RING"/>
</dbReference>
<evidence type="ECO:0000256" key="5">
    <source>
        <dbReference type="SAM" id="MobiDB-lite"/>
    </source>
</evidence>
<dbReference type="GO" id="GO:0008270">
    <property type="term" value="F:zinc ion binding"/>
    <property type="evidence" value="ECO:0007669"/>
    <property type="project" value="UniProtKB-KW"/>
</dbReference>
<feature type="region of interest" description="Disordered" evidence="5">
    <location>
        <begin position="403"/>
        <end position="453"/>
    </location>
</feature>
<evidence type="ECO:0000313" key="9">
    <source>
        <dbReference type="Proteomes" id="UP001152649"/>
    </source>
</evidence>
<feature type="zinc finger region" description="TRAF-type" evidence="4">
    <location>
        <begin position="179"/>
        <end position="224"/>
    </location>
</feature>
<dbReference type="Pfam" id="PF02176">
    <property type="entry name" value="zf-TRAF"/>
    <property type="match status" value="1"/>
</dbReference>
<dbReference type="Pfam" id="PF13445">
    <property type="entry name" value="zf-RING_UBOX"/>
    <property type="match status" value="1"/>
</dbReference>
<gene>
    <name evidence="8" type="ORF">PSALAMII_LOCUS3010</name>
</gene>
<dbReference type="AlphaFoldDB" id="A0A9W4NCW0"/>
<comment type="caution">
    <text evidence="8">The sequence shown here is derived from an EMBL/GenBank/DDBJ whole genome shotgun (WGS) entry which is preliminary data.</text>
</comment>
<feature type="compositionally biased region" description="Low complexity" evidence="5">
    <location>
        <begin position="291"/>
        <end position="300"/>
    </location>
</feature>
<reference evidence="8" key="1">
    <citation type="submission" date="2021-07" db="EMBL/GenBank/DDBJ databases">
        <authorList>
            <person name="Branca A.L. A."/>
        </authorList>
    </citation>
    <scope>NUCLEOTIDE SEQUENCE</scope>
</reference>
<evidence type="ECO:0000313" key="8">
    <source>
        <dbReference type="EMBL" id="CAG8346422.1"/>
    </source>
</evidence>
<dbReference type="Proteomes" id="UP001152649">
    <property type="component" value="Unassembled WGS sequence"/>
</dbReference>
<keyword evidence="2 4" id="KW-0863">Zinc-finger</keyword>
<dbReference type="PANTHER" id="PTHR10131">
    <property type="entry name" value="TNF RECEPTOR ASSOCIATED FACTOR"/>
    <property type="match status" value="1"/>
</dbReference>
<dbReference type="PROSITE" id="PS50089">
    <property type="entry name" value="ZF_RING_2"/>
    <property type="match status" value="1"/>
</dbReference>
<dbReference type="InterPro" id="IPR013083">
    <property type="entry name" value="Znf_RING/FYVE/PHD"/>
</dbReference>
<evidence type="ECO:0000256" key="3">
    <source>
        <dbReference type="ARBA" id="ARBA00022833"/>
    </source>
</evidence>
<dbReference type="Pfam" id="PF15965">
    <property type="entry name" value="zf-TRAF_2"/>
    <property type="match status" value="1"/>
</dbReference>
<feature type="compositionally biased region" description="Low complexity" evidence="5">
    <location>
        <begin position="420"/>
        <end position="434"/>
    </location>
</feature>
<evidence type="ECO:0000256" key="2">
    <source>
        <dbReference type="ARBA" id="ARBA00022771"/>
    </source>
</evidence>
<keyword evidence="9" id="KW-1185">Reference proteome</keyword>
<sequence length="453" mass="50620">MNLEEFLAMEESREQDELIDLRGLDFVSEYDSHLMCPICHCPFVDPVHLQCDHVFCGSCLSSAITTFRSADSDDFPCPSCRVPAKEISTSVPRLLINMCDEIRVRCPLLTEGCQEIIPRGHVQSHVEKYCGYRLVPCPDDSCDKMMRSNDVGIKTKCMHAVRFCSRCEENVVEQDFEEHESKLCPVLEVSCAHCLTVVTRGELDAHVELCPEVAIPCSASKYACPVKIRRPDIKYHEQICPLVAMGPYFEGQNARLNSLELGMRHLQQRNEIFEDGLANIRSTLVESTRVNSNSHNNRSSGQSGRDQQPRTRSESTPDDSEDLATSIFSSTANSYLLSLHESLREQVGQLSHAITDLDARASMTIMNESLRLKEDMALTNAAMNSVRMQVQWLMNPRLHQAPRGTVRANNTEGTRTQLDSSASTAGPSTTSAQSLGFLRPRRSSDTGREGTKL</sequence>
<feature type="compositionally biased region" description="Polar residues" evidence="5">
    <location>
        <begin position="407"/>
        <end position="419"/>
    </location>
</feature>
<evidence type="ECO:0000259" key="6">
    <source>
        <dbReference type="PROSITE" id="PS50089"/>
    </source>
</evidence>
<protein>
    <submittedName>
        <fullName evidence="8">Uncharacterized protein</fullName>
    </submittedName>
</protein>
<name>A0A9W4NCW0_9EURO</name>
<dbReference type="PROSITE" id="PS50145">
    <property type="entry name" value="ZF_TRAF"/>
    <property type="match status" value="2"/>
</dbReference>
<dbReference type="InterPro" id="IPR001293">
    <property type="entry name" value="Znf_TRAF"/>
</dbReference>
<dbReference type="SUPFAM" id="SSF57850">
    <property type="entry name" value="RING/U-box"/>
    <property type="match status" value="1"/>
</dbReference>
<feature type="domain" description="TRAF-type" evidence="7">
    <location>
        <begin position="97"/>
        <end position="142"/>
    </location>
</feature>
<proteinExistence type="predicted"/>
<dbReference type="InterPro" id="IPR017907">
    <property type="entry name" value="Znf_RING_CS"/>
</dbReference>
<dbReference type="EMBL" id="CAJVPG010000111">
    <property type="protein sequence ID" value="CAG8346422.1"/>
    <property type="molecule type" value="Genomic_DNA"/>
</dbReference>
<feature type="region of interest" description="Disordered" evidence="5">
    <location>
        <begin position="289"/>
        <end position="322"/>
    </location>
</feature>
<evidence type="ECO:0000256" key="4">
    <source>
        <dbReference type="PROSITE-ProRule" id="PRU00207"/>
    </source>
</evidence>
<dbReference type="SMART" id="SM00184">
    <property type="entry name" value="RING"/>
    <property type="match status" value="1"/>
</dbReference>
<dbReference type="OrthoDB" id="1630758at2759"/>
<dbReference type="PROSITE" id="PS00518">
    <property type="entry name" value="ZF_RING_1"/>
    <property type="match status" value="1"/>
</dbReference>
<feature type="compositionally biased region" description="Basic and acidic residues" evidence="5">
    <location>
        <begin position="442"/>
        <end position="453"/>
    </location>
</feature>
<feature type="domain" description="RING-type" evidence="6">
    <location>
        <begin position="36"/>
        <end position="81"/>
    </location>
</feature>
<accession>A0A9W4NCW0</accession>
<keyword evidence="3 4" id="KW-0862">Zinc</keyword>
<evidence type="ECO:0000259" key="7">
    <source>
        <dbReference type="PROSITE" id="PS50145"/>
    </source>
</evidence>
<keyword evidence="1 4" id="KW-0479">Metal-binding</keyword>
<dbReference type="PANTHER" id="PTHR10131:SF94">
    <property type="entry name" value="TNF RECEPTOR-ASSOCIATED FACTOR 4"/>
    <property type="match status" value="1"/>
</dbReference>